<gene>
    <name evidence="6" type="ORF">NADFUDRAFT_36338</name>
</gene>
<dbReference type="PROSITE" id="PS50102">
    <property type="entry name" value="RRM"/>
    <property type="match status" value="1"/>
</dbReference>
<dbReference type="Proteomes" id="UP000095009">
    <property type="component" value="Unassembled WGS sequence"/>
</dbReference>
<evidence type="ECO:0000313" key="6">
    <source>
        <dbReference type="EMBL" id="ODQ64683.1"/>
    </source>
</evidence>
<evidence type="ECO:0000256" key="1">
    <source>
        <dbReference type="ARBA" id="ARBA00004604"/>
    </source>
</evidence>
<comment type="subcellular location">
    <subcellularLocation>
        <location evidence="1">Nucleus</location>
        <location evidence="1">Nucleolus</location>
    </subcellularLocation>
</comment>
<dbReference type="InterPro" id="IPR035979">
    <property type="entry name" value="RBD_domain_sf"/>
</dbReference>
<evidence type="ECO:0000256" key="2">
    <source>
        <dbReference type="ARBA" id="ARBA00022884"/>
    </source>
</evidence>
<dbReference type="OrthoDB" id="21467at2759"/>
<keyword evidence="3" id="KW-0539">Nucleus</keyword>
<dbReference type="InterPro" id="IPR012677">
    <property type="entry name" value="Nucleotide-bd_a/b_plait_sf"/>
</dbReference>
<dbReference type="EMBL" id="KV454411">
    <property type="protein sequence ID" value="ODQ64683.1"/>
    <property type="molecule type" value="Genomic_DNA"/>
</dbReference>
<dbReference type="Gene3D" id="3.30.70.330">
    <property type="match status" value="1"/>
</dbReference>
<proteinExistence type="predicted"/>
<accession>A0A1E3PGY7</accession>
<evidence type="ECO:0000256" key="3">
    <source>
        <dbReference type="ARBA" id="ARBA00023242"/>
    </source>
</evidence>
<dbReference type="GO" id="GO:0003723">
    <property type="term" value="F:RNA binding"/>
    <property type="evidence" value="ECO:0007669"/>
    <property type="project" value="UniProtKB-UniRule"/>
</dbReference>
<dbReference type="SUPFAM" id="SSF54928">
    <property type="entry name" value="RNA-binding domain, RBD"/>
    <property type="match status" value="1"/>
</dbReference>
<dbReference type="CDD" id="cd12307">
    <property type="entry name" value="RRM_NIFK_like"/>
    <property type="match status" value="1"/>
</dbReference>
<organism evidence="6 7">
    <name type="scientific">Nadsonia fulvescens var. elongata DSM 6958</name>
    <dbReference type="NCBI Taxonomy" id="857566"/>
    <lineage>
        <taxon>Eukaryota</taxon>
        <taxon>Fungi</taxon>
        <taxon>Dikarya</taxon>
        <taxon>Ascomycota</taxon>
        <taxon>Saccharomycotina</taxon>
        <taxon>Dipodascomycetes</taxon>
        <taxon>Dipodascales</taxon>
        <taxon>Dipodascales incertae sedis</taxon>
        <taxon>Nadsonia</taxon>
    </lineage>
</organism>
<dbReference type="STRING" id="857566.A0A1E3PGY7"/>
<evidence type="ECO:0000259" key="5">
    <source>
        <dbReference type="PROSITE" id="PS50102"/>
    </source>
</evidence>
<dbReference type="GO" id="GO:0005730">
    <property type="term" value="C:nucleolus"/>
    <property type="evidence" value="ECO:0007669"/>
    <property type="project" value="UniProtKB-SubCell"/>
</dbReference>
<protein>
    <recommendedName>
        <fullName evidence="5">RRM domain-containing protein</fullName>
    </recommendedName>
</protein>
<sequence length="128" mass="14588">MRSYFSQFGTVVKLRLSRNKKTGKSKHFAFLEFSSPDVAQIVADTMDNYLLFGHILKCKVVPKDKIHQDLFVGANKTFRAIPWGKIAKHKNDSPKSQAQWEKLTKKSLDKSVAKKEALAELGIKYSMK</sequence>
<evidence type="ECO:0000313" key="7">
    <source>
        <dbReference type="Proteomes" id="UP000095009"/>
    </source>
</evidence>
<dbReference type="PANTHER" id="PTHR46754">
    <property type="entry name" value="MKI67 FHA DOMAIN-INTERACTING NUCLEOLAR PHOSPHOPROTEIN"/>
    <property type="match status" value="1"/>
</dbReference>
<evidence type="ECO:0000256" key="4">
    <source>
        <dbReference type="PROSITE-ProRule" id="PRU00176"/>
    </source>
</evidence>
<keyword evidence="2 4" id="KW-0694">RNA-binding</keyword>
<keyword evidence="7" id="KW-1185">Reference proteome</keyword>
<feature type="domain" description="RRM" evidence="5">
    <location>
        <begin position="1"/>
        <end position="63"/>
    </location>
</feature>
<dbReference type="AlphaFoldDB" id="A0A1E3PGY7"/>
<reference evidence="6 7" key="1">
    <citation type="journal article" date="2016" name="Proc. Natl. Acad. Sci. U.S.A.">
        <title>Comparative genomics of biotechnologically important yeasts.</title>
        <authorList>
            <person name="Riley R."/>
            <person name="Haridas S."/>
            <person name="Wolfe K.H."/>
            <person name="Lopes M.R."/>
            <person name="Hittinger C.T."/>
            <person name="Goeker M."/>
            <person name="Salamov A.A."/>
            <person name="Wisecaver J.H."/>
            <person name="Long T.M."/>
            <person name="Calvey C.H."/>
            <person name="Aerts A.L."/>
            <person name="Barry K.W."/>
            <person name="Choi C."/>
            <person name="Clum A."/>
            <person name="Coughlan A.Y."/>
            <person name="Deshpande S."/>
            <person name="Douglass A.P."/>
            <person name="Hanson S.J."/>
            <person name="Klenk H.-P."/>
            <person name="LaButti K.M."/>
            <person name="Lapidus A."/>
            <person name="Lindquist E.A."/>
            <person name="Lipzen A.M."/>
            <person name="Meier-Kolthoff J.P."/>
            <person name="Ohm R.A."/>
            <person name="Otillar R.P."/>
            <person name="Pangilinan J.L."/>
            <person name="Peng Y."/>
            <person name="Rokas A."/>
            <person name="Rosa C.A."/>
            <person name="Scheuner C."/>
            <person name="Sibirny A.A."/>
            <person name="Slot J.C."/>
            <person name="Stielow J.B."/>
            <person name="Sun H."/>
            <person name="Kurtzman C.P."/>
            <person name="Blackwell M."/>
            <person name="Grigoriev I.V."/>
            <person name="Jeffries T.W."/>
        </authorList>
    </citation>
    <scope>NUCLEOTIDE SEQUENCE [LARGE SCALE GENOMIC DNA]</scope>
    <source>
        <strain evidence="6 7">DSM 6958</strain>
    </source>
</reference>
<name>A0A1E3PGY7_9ASCO</name>
<dbReference type="SMART" id="SM00360">
    <property type="entry name" value="RRM"/>
    <property type="match status" value="1"/>
</dbReference>
<dbReference type="Pfam" id="PF00076">
    <property type="entry name" value="RRM_1"/>
    <property type="match status" value="1"/>
</dbReference>
<dbReference type="InterPro" id="IPR000504">
    <property type="entry name" value="RRM_dom"/>
</dbReference>